<dbReference type="SMART" id="SM00530">
    <property type="entry name" value="HTH_XRE"/>
    <property type="match status" value="1"/>
</dbReference>
<evidence type="ECO:0000313" key="2">
    <source>
        <dbReference type="EMBL" id="TCO45202.1"/>
    </source>
</evidence>
<keyword evidence="2" id="KW-0238">DNA-binding</keyword>
<organism evidence="2 3">
    <name type="scientific">Kribbella antiqua</name>
    <dbReference type="NCBI Taxonomy" id="2512217"/>
    <lineage>
        <taxon>Bacteria</taxon>
        <taxon>Bacillati</taxon>
        <taxon>Actinomycetota</taxon>
        <taxon>Actinomycetes</taxon>
        <taxon>Propionibacteriales</taxon>
        <taxon>Kribbellaceae</taxon>
        <taxon>Kribbella</taxon>
    </lineage>
</organism>
<protein>
    <submittedName>
        <fullName evidence="2">DNA-binding XRE family transcriptional regulator</fullName>
    </submittedName>
</protein>
<feature type="domain" description="HTH cro/C1-type" evidence="1">
    <location>
        <begin position="14"/>
        <end position="68"/>
    </location>
</feature>
<keyword evidence="3" id="KW-1185">Reference proteome</keyword>
<accession>A0A4R2IL67</accession>
<dbReference type="EMBL" id="SLWR01000009">
    <property type="protein sequence ID" value="TCO45202.1"/>
    <property type="molecule type" value="Genomic_DNA"/>
</dbReference>
<name>A0A4R2IL67_9ACTN</name>
<dbReference type="SUPFAM" id="SSF47413">
    <property type="entry name" value="lambda repressor-like DNA-binding domains"/>
    <property type="match status" value="1"/>
</dbReference>
<dbReference type="Proteomes" id="UP000295573">
    <property type="component" value="Unassembled WGS sequence"/>
</dbReference>
<comment type="caution">
    <text evidence="2">The sequence shown here is derived from an EMBL/GenBank/DDBJ whole genome shotgun (WGS) entry which is preliminary data.</text>
</comment>
<dbReference type="Gene3D" id="1.10.260.40">
    <property type="entry name" value="lambda repressor-like DNA-binding domains"/>
    <property type="match status" value="1"/>
</dbReference>
<evidence type="ECO:0000259" key="1">
    <source>
        <dbReference type="PROSITE" id="PS50943"/>
    </source>
</evidence>
<dbReference type="InterPro" id="IPR010982">
    <property type="entry name" value="Lambda_DNA-bd_dom_sf"/>
</dbReference>
<evidence type="ECO:0000313" key="3">
    <source>
        <dbReference type="Proteomes" id="UP000295573"/>
    </source>
</evidence>
<dbReference type="InterPro" id="IPR001387">
    <property type="entry name" value="Cro/C1-type_HTH"/>
</dbReference>
<dbReference type="CDD" id="cd00093">
    <property type="entry name" value="HTH_XRE"/>
    <property type="match status" value="1"/>
</dbReference>
<reference evidence="2 3" key="1">
    <citation type="journal article" date="2015" name="Stand. Genomic Sci.">
        <title>Genomic Encyclopedia of Bacterial and Archaeal Type Strains, Phase III: the genomes of soil and plant-associated and newly described type strains.</title>
        <authorList>
            <person name="Whitman W.B."/>
            <person name="Woyke T."/>
            <person name="Klenk H.P."/>
            <person name="Zhou Y."/>
            <person name="Lilburn T.G."/>
            <person name="Beck B.J."/>
            <person name="De Vos P."/>
            <person name="Vandamme P."/>
            <person name="Eisen J.A."/>
            <person name="Garrity G."/>
            <person name="Hugenholtz P."/>
            <person name="Kyrpides N.C."/>
        </authorList>
    </citation>
    <scope>NUCLEOTIDE SEQUENCE [LARGE SCALE GENOMIC DNA]</scope>
    <source>
        <strain evidence="2 3">VKM Ac-2541</strain>
    </source>
</reference>
<dbReference type="AlphaFoldDB" id="A0A4R2IL67"/>
<sequence>MKPEDLDALIAGNVRAARARARMRQEDLADELGWSRPVVGTLEAGKRRVTLADAVLLCRALDITLNELLQGVPNEVFRSLGLTEAQ</sequence>
<proteinExistence type="predicted"/>
<dbReference type="GO" id="GO:0003677">
    <property type="term" value="F:DNA binding"/>
    <property type="evidence" value="ECO:0007669"/>
    <property type="project" value="UniProtKB-KW"/>
</dbReference>
<dbReference type="PROSITE" id="PS50943">
    <property type="entry name" value="HTH_CROC1"/>
    <property type="match status" value="1"/>
</dbReference>
<dbReference type="RefSeq" id="WP_132153045.1">
    <property type="nucleotide sequence ID" value="NZ_SLWR01000009.1"/>
</dbReference>
<gene>
    <name evidence="2" type="ORF">EV646_109377</name>
</gene>
<dbReference type="OrthoDB" id="3831186at2"/>
<dbReference type="Pfam" id="PF01381">
    <property type="entry name" value="HTH_3"/>
    <property type="match status" value="1"/>
</dbReference>